<keyword evidence="5 9" id="KW-1133">Transmembrane helix</keyword>
<feature type="domain" description="Heme-copper oxidase subunit III family profile" evidence="10">
    <location>
        <begin position="1"/>
        <end position="225"/>
    </location>
</feature>
<organism evidence="11 12">
    <name type="scientific">Algisphaera agarilytica</name>
    <dbReference type="NCBI Taxonomy" id="1385975"/>
    <lineage>
        <taxon>Bacteria</taxon>
        <taxon>Pseudomonadati</taxon>
        <taxon>Planctomycetota</taxon>
        <taxon>Phycisphaerae</taxon>
        <taxon>Phycisphaerales</taxon>
        <taxon>Phycisphaeraceae</taxon>
        <taxon>Algisphaera</taxon>
    </lineage>
</organism>
<evidence type="ECO:0000256" key="7">
    <source>
        <dbReference type="RuleBase" id="RU003376"/>
    </source>
</evidence>
<feature type="transmembrane region" description="Helical" evidence="9">
    <location>
        <begin position="203"/>
        <end position="224"/>
    </location>
</feature>
<keyword evidence="4 7" id="KW-0812">Transmembrane</keyword>
<dbReference type="Pfam" id="PF00510">
    <property type="entry name" value="COX3"/>
    <property type="match status" value="1"/>
</dbReference>
<dbReference type="InterPro" id="IPR035973">
    <property type="entry name" value="Cyt_c_oxidase_su3-like_sf"/>
</dbReference>
<evidence type="ECO:0000256" key="8">
    <source>
        <dbReference type="SAM" id="MobiDB-lite"/>
    </source>
</evidence>
<dbReference type="EMBL" id="JACHGY010000001">
    <property type="protein sequence ID" value="MBB6429456.1"/>
    <property type="molecule type" value="Genomic_DNA"/>
</dbReference>
<accession>A0A7X0H7C0</accession>
<evidence type="ECO:0000259" key="10">
    <source>
        <dbReference type="PROSITE" id="PS50253"/>
    </source>
</evidence>
<keyword evidence="6 9" id="KW-0472">Membrane</keyword>
<dbReference type="PROSITE" id="PS50253">
    <property type="entry name" value="COX3"/>
    <property type="match status" value="1"/>
</dbReference>
<keyword evidence="12" id="KW-1185">Reference proteome</keyword>
<name>A0A7X0H7C0_9BACT</name>
<feature type="transmembrane region" description="Helical" evidence="9">
    <location>
        <begin position="32"/>
        <end position="55"/>
    </location>
</feature>
<dbReference type="PANTHER" id="PTHR11403">
    <property type="entry name" value="CYTOCHROME C OXIDASE SUBUNIT III"/>
    <property type="match status" value="1"/>
</dbReference>
<evidence type="ECO:0000256" key="2">
    <source>
        <dbReference type="ARBA" id="ARBA00010581"/>
    </source>
</evidence>
<feature type="compositionally biased region" description="Pro residues" evidence="8">
    <location>
        <begin position="1"/>
        <end position="16"/>
    </location>
</feature>
<dbReference type="SUPFAM" id="SSF81452">
    <property type="entry name" value="Cytochrome c oxidase subunit III-like"/>
    <property type="match status" value="1"/>
</dbReference>
<evidence type="ECO:0000256" key="4">
    <source>
        <dbReference type="ARBA" id="ARBA00022692"/>
    </source>
</evidence>
<evidence type="ECO:0000256" key="5">
    <source>
        <dbReference type="ARBA" id="ARBA00022989"/>
    </source>
</evidence>
<dbReference type="CDD" id="cd00386">
    <property type="entry name" value="Heme_Cu_Oxidase_III_like"/>
    <property type="match status" value="1"/>
</dbReference>
<keyword evidence="3" id="KW-1003">Cell membrane</keyword>
<proteinExistence type="inferred from homology"/>
<dbReference type="InterPro" id="IPR000298">
    <property type="entry name" value="Cyt_c_oxidase-like_su3"/>
</dbReference>
<protein>
    <submittedName>
        <fullName evidence="11">Heme/copper-type cytochrome/quinol oxidase subunit 3</fullName>
    </submittedName>
</protein>
<evidence type="ECO:0000256" key="6">
    <source>
        <dbReference type="ARBA" id="ARBA00023136"/>
    </source>
</evidence>
<dbReference type="InterPro" id="IPR013833">
    <property type="entry name" value="Cyt_c_oxidase_su3_a-hlx"/>
</dbReference>
<dbReference type="AlphaFoldDB" id="A0A7X0H7C0"/>
<evidence type="ECO:0000256" key="9">
    <source>
        <dbReference type="SAM" id="Phobius"/>
    </source>
</evidence>
<evidence type="ECO:0000313" key="12">
    <source>
        <dbReference type="Proteomes" id="UP000541810"/>
    </source>
</evidence>
<dbReference type="Gene3D" id="1.20.120.80">
    <property type="entry name" value="Cytochrome c oxidase, subunit III, four-helix bundle"/>
    <property type="match status" value="1"/>
</dbReference>
<feature type="region of interest" description="Disordered" evidence="8">
    <location>
        <begin position="1"/>
        <end position="23"/>
    </location>
</feature>
<gene>
    <name evidence="11" type="ORF">HNQ40_001262</name>
</gene>
<dbReference type="PANTHER" id="PTHR11403:SF2">
    <property type="entry name" value="CYTOCHROME BO(3) UBIQUINOL OXIDASE SUBUNIT 3"/>
    <property type="match status" value="1"/>
</dbReference>
<comment type="caution">
    <text evidence="11">The sequence shown here is derived from an EMBL/GenBank/DDBJ whole genome shotgun (WGS) entry which is preliminary data.</text>
</comment>
<evidence type="ECO:0000256" key="1">
    <source>
        <dbReference type="ARBA" id="ARBA00004651"/>
    </source>
</evidence>
<feature type="transmembrane region" description="Helical" evidence="9">
    <location>
        <begin position="86"/>
        <end position="109"/>
    </location>
</feature>
<reference evidence="11 12" key="1">
    <citation type="submission" date="2020-08" db="EMBL/GenBank/DDBJ databases">
        <title>Genomic Encyclopedia of Type Strains, Phase IV (KMG-IV): sequencing the most valuable type-strain genomes for metagenomic binning, comparative biology and taxonomic classification.</title>
        <authorList>
            <person name="Goeker M."/>
        </authorList>
    </citation>
    <scope>NUCLEOTIDE SEQUENCE [LARGE SCALE GENOMIC DNA]</scope>
    <source>
        <strain evidence="11 12">DSM 103725</strain>
    </source>
</reference>
<dbReference type="GO" id="GO:0004129">
    <property type="term" value="F:cytochrome-c oxidase activity"/>
    <property type="evidence" value="ECO:0007669"/>
    <property type="project" value="InterPro"/>
</dbReference>
<feature type="transmembrane region" description="Helical" evidence="9">
    <location>
        <begin position="158"/>
        <end position="182"/>
    </location>
</feature>
<evidence type="ECO:0000313" key="11">
    <source>
        <dbReference type="EMBL" id="MBB6429456.1"/>
    </source>
</evidence>
<feature type="transmembrane region" description="Helical" evidence="9">
    <location>
        <begin position="121"/>
        <end position="146"/>
    </location>
</feature>
<dbReference type="Proteomes" id="UP000541810">
    <property type="component" value="Unassembled WGS sequence"/>
</dbReference>
<evidence type="ECO:0000256" key="3">
    <source>
        <dbReference type="ARBA" id="ARBA00022475"/>
    </source>
</evidence>
<comment type="subcellular location">
    <subcellularLocation>
        <location evidence="1 7">Cell membrane</location>
        <topology evidence="1 7">Multi-pass membrane protein</topology>
    </subcellularLocation>
</comment>
<sequence length="225" mass="24779">MNETAPPAPASPPPPTIFSGHGQRTPRGTGELGMYLFLAALVMLFVSSMIGYVLVRFTKARTIYEPGSTTEIAYHPTAPPFGTMDFPILGLLLSTVVILASSVTMHLAIKNVRLERQGKFRASLIATLVLSILFCVVQTPCMWSLLSAHDAENISNTMYGIVFFLVLVHALHVVGGIIPLAVTTYRAGQGRYDHEHYTPVKLVGMYWHFLDGVWLFMFAVLLIAR</sequence>
<dbReference type="GO" id="GO:0005886">
    <property type="term" value="C:plasma membrane"/>
    <property type="evidence" value="ECO:0007669"/>
    <property type="project" value="UniProtKB-SubCell"/>
</dbReference>
<dbReference type="GO" id="GO:0019646">
    <property type="term" value="P:aerobic electron transport chain"/>
    <property type="evidence" value="ECO:0007669"/>
    <property type="project" value="InterPro"/>
</dbReference>
<comment type="similarity">
    <text evidence="2 7">Belongs to the cytochrome c oxidase subunit 3 family.</text>
</comment>
<dbReference type="InterPro" id="IPR024791">
    <property type="entry name" value="Cyt_c/ubiquinol_Oxase_su3"/>
</dbReference>
<dbReference type="RefSeq" id="WP_184677033.1">
    <property type="nucleotide sequence ID" value="NZ_JACHGY010000001.1"/>
</dbReference>